<feature type="transmembrane region" description="Helical" evidence="12">
    <location>
        <begin position="1137"/>
        <end position="1154"/>
    </location>
</feature>
<evidence type="ECO:0000313" key="16">
    <source>
        <dbReference type="Proteomes" id="UP000250140"/>
    </source>
</evidence>
<keyword evidence="9 12" id="KW-0472">Membrane</keyword>
<dbReference type="CDD" id="cd18596">
    <property type="entry name" value="ABC_6TM_VMR1_D1_like"/>
    <property type="match status" value="1"/>
</dbReference>
<dbReference type="CDD" id="cd03244">
    <property type="entry name" value="ABCC_MRP_domain2"/>
    <property type="match status" value="1"/>
</dbReference>
<dbReference type="FunFam" id="3.40.50.300:FF:000610">
    <property type="entry name" value="Multidrug resistance-associated ABC transporter"/>
    <property type="match status" value="1"/>
</dbReference>
<dbReference type="Pfam" id="PF00664">
    <property type="entry name" value="ABC_membrane"/>
    <property type="match status" value="2"/>
</dbReference>
<feature type="domain" description="ABC transporter" evidence="13">
    <location>
        <begin position="1312"/>
        <end position="1572"/>
    </location>
</feature>
<dbReference type="SUPFAM" id="SSF52540">
    <property type="entry name" value="P-loop containing nucleoside triphosphate hydrolases"/>
    <property type="match status" value="2"/>
</dbReference>
<keyword evidence="7" id="KW-0067">ATP-binding</keyword>
<evidence type="ECO:0000256" key="5">
    <source>
        <dbReference type="ARBA" id="ARBA00022737"/>
    </source>
</evidence>
<feature type="transmembrane region" description="Helical" evidence="12">
    <location>
        <begin position="259"/>
        <end position="284"/>
    </location>
</feature>
<feature type="region of interest" description="Disordered" evidence="11">
    <location>
        <begin position="895"/>
        <end position="925"/>
    </location>
</feature>
<evidence type="ECO:0000256" key="7">
    <source>
        <dbReference type="ARBA" id="ARBA00022840"/>
    </source>
</evidence>
<dbReference type="FunFam" id="3.40.50.300:FF:000825">
    <property type="entry name" value="ABC bile acid transporter"/>
    <property type="match status" value="1"/>
</dbReference>
<comment type="similarity">
    <text evidence="2">Belongs to the ABC transporter superfamily. ABCC family. Conjugate transporter (TC 3.A.1.208) subfamily.</text>
</comment>
<reference evidence="15 16" key="1">
    <citation type="journal article" date="2016" name="Nat. Commun.">
        <title>Ectomycorrhizal ecology is imprinted in the genome of the dominant symbiotic fungus Cenococcum geophilum.</title>
        <authorList>
            <consortium name="DOE Joint Genome Institute"/>
            <person name="Peter M."/>
            <person name="Kohler A."/>
            <person name="Ohm R.A."/>
            <person name="Kuo A."/>
            <person name="Krutzmann J."/>
            <person name="Morin E."/>
            <person name="Arend M."/>
            <person name="Barry K.W."/>
            <person name="Binder M."/>
            <person name="Choi C."/>
            <person name="Clum A."/>
            <person name="Copeland A."/>
            <person name="Grisel N."/>
            <person name="Haridas S."/>
            <person name="Kipfer T."/>
            <person name="LaButti K."/>
            <person name="Lindquist E."/>
            <person name="Lipzen A."/>
            <person name="Maire R."/>
            <person name="Meier B."/>
            <person name="Mihaltcheva S."/>
            <person name="Molinier V."/>
            <person name="Murat C."/>
            <person name="Poggeler S."/>
            <person name="Quandt C.A."/>
            <person name="Sperisen C."/>
            <person name="Tritt A."/>
            <person name="Tisserant E."/>
            <person name="Crous P.W."/>
            <person name="Henrissat B."/>
            <person name="Nehls U."/>
            <person name="Egli S."/>
            <person name="Spatafora J.W."/>
            <person name="Grigoriev I.V."/>
            <person name="Martin F.M."/>
        </authorList>
    </citation>
    <scope>NUCLEOTIDE SEQUENCE [LARGE SCALE GENOMIC DNA]</scope>
    <source>
        <strain evidence="15 16">CBS 207.34</strain>
    </source>
</reference>
<feature type="transmembrane region" description="Helical" evidence="12">
    <location>
        <begin position="165"/>
        <end position="184"/>
    </location>
</feature>
<evidence type="ECO:0000259" key="14">
    <source>
        <dbReference type="PROSITE" id="PS50929"/>
    </source>
</evidence>
<organism evidence="15 16">
    <name type="scientific">Glonium stellatum</name>
    <dbReference type="NCBI Taxonomy" id="574774"/>
    <lineage>
        <taxon>Eukaryota</taxon>
        <taxon>Fungi</taxon>
        <taxon>Dikarya</taxon>
        <taxon>Ascomycota</taxon>
        <taxon>Pezizomycotina</taxon>
        <taxon>Dothideomycetes</taxon>
        <taxon>Pleosporomycetidae</taxon>
        <taxon>Gloniales</taxon>
        <taxon>Gloniaceae</taxon>
        <taxon>Glonium</taxon>
    </lineage>
</organism>
<feature type="compositionally biased region" description="Basic residues" evidence="11">
    <location>
        <begin position="907"/>
        <end position="919"/>
    </location>
</feature>
<dbReference type="GO" id="GO:0016020">
    <property type="term" value="C:membrane"/>
    <property type="evidence" value="ECO:0007669"/>
    <property type="project" value="UniProtKB-SubCell"/>
</dbReference>
<dbReference type="Gene3D" id="3.40.50.300">
    <property type="entry name" value="P-loop containing nucleotide triphosphate hydrolases"/>
    <property type="match status" value="2"/>
</dbReference>
<feature type="transmembrane region" description="Helical" evidence="12">
    <location>
        <begin position="309"/>
        <end position="333"/>
    </location>
</feature>
<evidence type="ECO:0000256" key="9">
    <source>
        <dbReference type="ARBA" id="ARBA00023136"/>
    </source>
</evidence>
<feature type="transmembrane region" description="Helical" evidence="12">
    <location>
        <begin position="437"/>
        <end position="460"/>
    </location>
</feature>
<feature type="transmembrane region" description="Helical" evidence="12">
    <location>
        <begin position="1037"/>
        <end position="1062"/>
    </location>
</feature>
<evidence type="ECO:0000313" key="15">
    <source>
        <dbReference type="EMBL" id="OCL10136.1"/>
    </source>
</evidence>
<dbReference type="GO" id="GO:0005524">
    <property type="term" value="F:ATP binding"/>
    <property type="evidence" value="ECO:0007669"/>
    <property type="project" value="UniProtKB-KW"/>
</dbReference>
<keyword evidence="3" id="KW-0813">Transport</keyword>
<dbReference type="PANTHER" id="PTHR24223">
    <property type="entry name" value="ATP-BINDING CASSETTE SUB-FAMILY C"/>
    <property type="match status" value="1"/>
</dbReference>
<feature type="domain" description="ABC transmembrane type-1" evidence="14">
    <location>
        <begin position="976"/>
        <end position="1278"/>
    </location>
</feature>
<feature type="compositionally biased region" description="Basic and acidic residues" evidence="11">
    <location>
        <begin position="896"/>
        <end position="906"/>
    </location>
</feature>
<evidence type="ECO:0000256" key="3">
    <source>
        <dbReference type="ARBA" id="ARBA00022448"/>
    </source>
</evidence>
<keyword evidence="6" id="KW-0547">Nucleotide-binding</keyword>
<dbReference type="CDD" id="cd03250">
    <property type="entry name" value="ABCC_MRP_domain1"/>
    <property type="match status" value="1"/>
</dbReference>
<feature type="transmembrane region" description="Helical" evidence="12">
    <location>
        <begin position="1222"/>
        <end position="1244"/>
    </location>
</feature>
<feature type="transmembrane region" description="Helical" evidence="12">
    <location>
        <begin position="533"/>
        <end position="554"/>
    </location>
</feature>
<dbReference type="PROSITE" id="PS50893">
    <property type="entry name" value="ABC_TRANSPORTER_2"/>
    <property type="match status" value="2"/>
</dbReference>
<keyword evidence="4 12" id="KW-0812">Transmembrane</keyword>
<name>A0A8E2F4T3_9PEZI</name>
<sequence length="1588" mass="175587">MPLLTLWPVIAAVVGLVLTLFASGPAFANFVQISRHRYKRLSEDQLYADKDGVATEESQAKLSSVRIQTTILLISSLAGASLALSSAVCEDSRRSTKYDYTKALEWLNFSALFFIVVQSTVIALTKDSLCRFRLAINSAAAQAILIVTTCTQQNVWGLDRSHRDFVIGEIIVLLIGFCTCLTFPRRPEVYHAGKVVDGQRSVSTIMRLSYSWCTPLLALAASQGHLNMEDLPAMDHETRSKELHDSFNKKGRKGKLVKLVLISHAPAIILQHVITLVEAAMAFVPQYCFFKLLKALEDQSHDASTRNTAIIWAAILGMSMLLRNFTGTYMWFISRNLVHIPIRVQLSALVFAKSMRRKDVKGVQNAQSVADITNDQCSMVTAGGGSEAVAHNEPEEDLHKTRQGTINLVGFDAARVSEATIYQNMFVLVLGKMATSFTFLGLLIGWQALLSGIAGQFLIFPLNARYAKMYSGAQTELMSARDKKLAVLNEALSGIRQIKLSALENRWQARILEAREQELATIWAGYYADCFLIFSWVLGPVLLSAICISTYALMHGSISASVAFTTISILAQIQADMTWIPELIMHVIEAWISLDRIEAYLNAPEKTDCIVPGDGISFRNAKIAWPSDDAVNEGTFVLRDLNLEFPNNELSIISGRTGSGKSLLLAAILGEVDLLGGSIVVPRAPSVQDRHDAKANSSNWIIPSVLAFVSQQPWIENRTFRDNVLFGLPYDENRYRKVLSACALDQDLHLLTDGDMTEIGANGINLSGGQRWRITLARALYSRAGILVMDDIFSAVDAHVGRHLLENAIAGELGQNRTRIIVTHHVSLCLPQTKYAVHVGEATVDHAGLVNELEKRGELREVLKEEEEAVSEEEDYIPLAAQKLAKKGTLSISAAHEQRRTSVSKEHVRRSSRLSHRRPSTLSSRSHEIDDGELLVGLKAPPKKFVEEETKQAGRVSLSVYHQYMVAAGGPWLWCGVVALFALYEVGYLGQYFWVAVWTRSYGVKDAILRITSAAYPFQALTAPSFHLEIMDPELRYYLFVYFGIALFLCIEGSLRYTIVYWSSVNASRKLFHDFTYAVLRAPLRWFDTVPLGRILNRFTSDFKVIDSELGLAISMVLNFGLRVVGITAAGAMVSPYVIVFALILFVVNSRFAFHFMHGARETKRLESVTKSPVFEIFGTALAGVSTIRAFSKTEVYINNMFQKIDDHGASIWYMWLLNQWLAFRLGVLGAAFTAGIALLVALVKNIGAPLAGFALTFTLQYSDSVMWVLRQYATVEQGMNATERILEYSELPIEDPSGADAPAAWPTEGRLEVTDLVISYAPDLPPVLKGLTFSVEPNERVGVVGRTGAGKSSLTLALFRFLQARQGSIVIDGIDISTIKLRDLRSRLAIIPQDPVLFSGTIRSNLDPFDEHSDSELQEALQRVHLIPSSPSSPTIASSSSFTAVDVEPGEEYQSNINPFTSLSTPIAESGQNLSQGQRQLLCLARAILSRPKLLVLDEATSAVDKATDELIQRSIRDEFKNTTLIVIAHRLSTIADFDRILVMGEGKVVEYGTPRELLEKGGAFGELVGKSGEEELLREIIFSGER</sequence>
<keyword evidence="8 12" id="KW-1133">Transmembrane helix</keyword>
<dbReference type="InterPro" id="IPR003439">
    <property type="entry name" value="ABC_transporter-like_ATP-bd"/>
</dbReference>
<keyword evidence="10" id="KW-0325">Glycoprotein</keyword>
<dbReference type="EMBL" id="KV749303">
    <property type="protein sequence ID" value="OCL10136.1"/>
    <property type="molecule type" value="Genomic_DNA"/>
</dbReference>
<proteinExistence type="inferred from homology"/>
<dbReference type="GO" id="GO:0140359">
    <property type="term" value="F:ABC-type transporter activity"/>
    <property type="evidence" value="ECO:0007669"/>
    <property type="project" value="InterPro"/>
</dbReference>
<accession>A0A8E2F4T3</accession>
<dbReference type="InterPro" id="IPR011527">
    <property type="entry name" value="ABC1_TM_dom"/>
</dbReference>
<dbReference type="SMART" id="SM00382">
    <property type="entry name" value="AAA"/>
    <property type="match status" value="2"/>
</dbReference>
<evidence type="ECO:0000256" key="12">
    <source>
        <dbReference type="SAM" id="Phobius"/>
    </source>
</evidence>
<dbReference type="Pfam" id="PF00005">
    <property type="entry name" value="ABC_tran"/>
    <property type="match status" value="2"/>
</dbReference>
<evidence type="ECO:0000256" key="1">
    <source>
        <dbReference type="ARBA" id="ARBA00004141"/>
    </source>
</evidence>
<gene>
    <name evidence="15" type="ORF">AOQ84DRAFT_430995</name>
</gene>
<dbReference type="PANTHER" id="PTHR24223:SF456">
    <property type="entry name" value="MULTIDRUG RESISTANCE-ASSOCIATED PROTEIN LETHAL(2)03659"/>
    <property type="match status" value="1"/>
</dbReference>
<dbReference type="GO" id="GO:0005737">
    <property type="term" value="C:cytoplasm"/>
    <property type="evidence" value="ECO:0007669"/>
    <property type="project" value="UniProtKB-ARBA"/>
</dbReference>
<feature type="domain" description="ABC transporter" evidence="13">
    <location>
        <begin position="618"/>
        <end position="866"/>
    </location>
</feature>
<dbReference type="Proteomes" id="UP000250140">
    <property type="component" value="Unassembled WGS sequence"/>
</dbReference>
<evidence type="ECO:0000256" key="2">
    <source>
        <dbReference type="ARBA" id="ARBA00009726"/>
    </source>
</evidence>
<dbReference type="OrthoDB" id="6500128at2759"/>
<protein>
    <submittedName>
        <fullName evidence="15">ABC transporter-like protein</fullName>
    </submittedName>
</protein>
<dbReference type="SUPFAM" id="SSF90123">
    <property type="entry name" value="ABC transporter transmembrane region"/>
    <property type="match status" value="2"/>
</dbReference>
<evidence type="ECO:0000256" key="8">
    <source>
        <dbReference type="ARBA" id="ARBA00022989"/>
    </source>
</evidence>
<feature type="transmembrane region" description="Helical" evidence="12">
    <location>
        <begin position="106"/>
        <end position="124"/>
    </location>
</feature>
<evidence type="ECO:0000256" key="6">
    <source>
        <dbReference type="ARBA" id="ARBA00022741"/>
    </source>
</evidence>
<dbReference type="PROSITE" id="PS50929">
    <property type="entry name" value="ABC_TM1F"/>
    <property type="match status" value="2"/>
</dbReference>
<dbReference type="FunFam" id="1.20.1560.10:FF:000013">
    <property type="entry name" value="ABC transporter C family member 2"/>
    <property type="match status" value="1"/>
</dbReference>
<keyword evidence="5" id="KW-0677">Repeat</keyword>
<dbReference type="PROSITE" id="PS00211">
    <property type="entry name" value="ABC_TRANSPORTER_1"/>
    <property type="match status" value="1"/>
</dbReference>
<evidence type="ECO:0000256" key="10">
    <source>
        <dbReference type="ARBA" id="ARBA00023180"/>
    </source>
</evidence>
<dbReference type="InterPro" id="IPR036640">
    <property type="entry name" value="ABC1_TM_sf"/>
</dbReference>
<evidence type="ECO:0000256" key="4">
    <source>
        <dbReference type="ARBA" id="ARBA00022692"/>
    </source>
</evidence>
<comment type="subcellular location">
    <subcellularLocation>
        <location evidence="1">Membrane</location>
        <topology evidence="1">Multi-pass membrane protein</topology>
    </subcellularLocation>
</comment>
<dbReference type="CDD" id="cd18604">
    <property type="entry name" value="ABC_6TM_VMR1_D2_like"/>
    <property type="match status" value="1"/>
</dbReference>
<dbReference type="InterPro" id="IPR027417">
    <property type="entry name" value="P-loop_NTPase"/>
</dbReference>
<dbReference type="Gene3D" id="1.20.1560.10">
    <property type="entry name" value="ABC transporter type 1, transmembrane domain"/>
    <property type="match status" value="2"/>
</dbReference>
<evidence type="ECO:0000259" key="13">
    <source>
        <dbReference type="PROSITE" id="PS50893"/>
    </source>
</evidence>
<feature type="domain" description="ABC transmembrane type-1" evidence="14">
    <location>
        <begin position="406"/>
        <end position="589"/>
    </location>
</feature>
<dbReference type="InterPro" id="IPR017871">
    <property type="entry name" value="ABC_transporter-like_CS"/>
</dbReference>
<dbReference type="GO" id="GO:0016887">
    <property type="term" value="F:ATP hydrolysis activity"/>
    <property type="evidence" value="ECO:0007669"/>
    <property type="project" value="InterPro"/>
</dbReference>
<keyword evidence="16" id="KW-1185">Reference proteome</keyword>
<dbReference type="InterPro" id="IPR003593">
    <property type="entry name" value="AAA+_ATPase"/>
</dbReference>
<feature type="transmembrane region" description="Helical" evidence="12">
    <location>
        <begin position="964"/>
        <end position="984"/>
    </location>
</feature>
<dbReference type="InterPro" id="IPR050173">
    <property type="entry name" value="ABC_transporter_C-like"/>
</dbReference>
<evidence type="ECO:0000256" key="11">
    <source>
        <dbReference type="SAM" id="MobiDB-lite"/>
    </source>
</evidence>